<protein>
    <submittedName>
        <fullName evidence="2">Uncharacterized protein</fullName>
    </submittedName>
</protein>
<feature type="compositionally biased region" description="Polar residues" evidence="1">
    <location>
        <begin position="1"/>
        <end position="11"/>
    </location>
</feature>
<evidence type="ECO:0000313" key="2">
    <source>
        <dbReference type="EMBL" id="MBW4661046.1"/>
    </source>
</evidence>
<evidence type="ECO:0000256" key="1">
    <source>
        <dbReference type="SAM" id="MobiDB-lite"/>
    </source>
</evidence>
<dbReference type="AlphaFoldDB" id="A0A951QE91"/>
<proteinExistence type="predicted"/>
<feature type="region of interest" description="Disordered" evidence="1">
    <location>
        <begin position="63"/>
        <end position="97"/>
    </location>
</feature>
<reference evidence="2" key="1">
    <citation type="submission" date="2021-05" db="EMBL/GenBank/DDBJ databases">
        <authorList>
            <person name="Pietrasiak N."/>
            <person name="Ward R."/>
            <person name="Stajich J.E."/>
            <person name="Kurbessoian T."/>
        </authorList>
    </citation>
    <scope>NUCLEOTIDE SEQUENCE</scope>
    <source>
        <strain evidence="2">UHER 2000/2452</strain>
    </source>
</reference>
<comment type="caution">
    <text evidence="2">The sequence shown here is derived from an EMBL/GenBank/DDBJ whole genome shotgun (WGS) entry which is preliminary data.</text>
</comment>
<reference evidence="2" key="2">
    <citation type="journal article" date="2022" name="Microbiol. Resour. Announc.">
        <title>Metagenome Sequencing to Explore Phylogenomics of Terrestrial Cyanobacteria.</title>
        <authorList>
            <person name="Ward R.D."/>
            <person name="Stajich J.E."/>
            <person name="Johansen J.R."/>
            <person name="Huntemann M."/>
            <person name="Clum A."/>
            <person name="Foster B."/>
            <person name="Foster B."/>
            <person name="Roux S."/>
            <person name="Palaniappan K."/>
            <person name="Varghese N."/>
            <person name="Mukherjee S."/>
            <person name="Reddy T.B.K."/>
            <person name="Daum C."/>
            <person name="Copeland A."/>
            <person name="Chen I.A."/>
            <person name="Ivanova N.N."/>
            <person name="Kyrpides N.C."/>
            <person name="Shapiro N."/>
            <person name="Eloe-Fadrosh E.A."/>
            <person name="Pietrasiak N."/>
        </authorList>
    </citation>
    <scope>NUCLEOTIDE SEQUENCE</scope>
    <source>
        <strain evidence="2">UHER 2000/2452</strain>
    </source>
</reference>
<organism evidence="2 3">
    <name type="scientific">Drouetiella hepatica Uher 2000/2452</name>
    <dbReference type="NCBI Taxonomy" id="904376"/>
    <lineage>
        <taxon>Bacteria</taxon>
        <taxon>Bacillati</taxon>
        <taxon>Cyanobacteriota</taxon>
        <taxon>Cyanophyceae</taxon>
        <taxon>Oculatellales</taxon>
        <taxon>Oculatellaceae</taxon>
        <taxon>Drouetiella</taxon>
    </lineage>
</organism>
<feature type="compositionally biased region" description="Polar residues" evidence="1">
    <location>
        <begin position="67"/>
        <end position="79"/>
    </location>
</feature>
<evidence type="ECO:0000313" key="3">
    <source>
        <dbReference type="Proteomes" id="UP000757435"/>
    </source>
</evidence>
<dbReference type="EMBL" id="JAHHHD010000029">
    <property type="protein sequence ID" value="MBW4661046.1"/>
    <property type="molecule type" value="Genomic_DNA"/>
</dbReference>
<sequence>MADLDTSTNFDAEQLKEDISKGETKKLKVDLDADYELSKEFSVAEVDKTDAGAEAAAVATENKFELTESQPVQPQSAEPTGNPEDFLKMAKEINPLP</sequence>
<name>A0A951QE91_9CYAN</name>
<feature type="compositionally biased region" description="Basic and acidic residues" evidence="1">
    <location>
        <begin position="13"/>
        <end position="23"/>
    </location>
</feature>
<gene>
    <name evidence="2" type="ORF">KME15_20405</name>
</gene>
<dbReference type="Proteomes" id="UP000757435">
    <property type="component" value="Unassembled WGS sequence"/>
</dbReference>
<feature type="region of interest" description="Disordered" evidence="1">
    <location>
        <begin position="1"/>
        <end position="23"/>
    </location>
</feature>
<accession>A0A951QE91</accession>